<dbReference type="EMBL" id="JADIKJ010000023">
    <property type="protein sequence ID" value="MFK2902063.1"/>
    <property type="molecule type" value="Genomic_DNA"/>
</dbReference>
<evidence type="ECO:0000313" key="2">
    <source>
        <dbReference type="Proteomes" id="UP001620461"/>
    </source>
</evidence>
<dbReference type="RefSeq" id="WP_404549063.1">
    <property type="nucleotide sequence ID" value="NZ_JADIKJ010000023.1"/>
</dbReference>
<keyword evidence="2" id="KW-1185">Reference proteome</keyword>
<reference evidence="1 2" key="1">
    <citation type="submission" date="2020-10" db="EMBL/GenBank/DDBJ databases">
        <title>Phylogeny of dyella-like bacteria.</title>
        <authorList>
            <person name="Fu J."/>
        </authorList>
    </citation>
    <scope>NUCLEOTIDE SEQUENCE [LARGE SCALE GENOMIC DNA]</scope>
    <source>
        <strain evidence="1 2">JP1</strain>
    </source>
</reference>
<organism evidence="1 2">
    <name type="scientific">Dyella jejuensis</name>
    <dbReference type="NCBI Taxonomy" id="1432009"/>
    <lineage>
        <taxon>Bacteria</taxon>
        <taxon>Pseudomonadati</taxon>
        <taxon>Pseudomonadota</taxon>
        <taxon>Gammaproteobacteria</taxon>
        <taxon>Lysobacterales</taxon>
        <taxon>Rhodanobacteraceae</taxon>
        <taxon>Dyella</taxon>
    </lineage>
</organism>
<proteinExistence type="predicted"/>
<accession>A0ABW8JMJ0</accession>
<gene>
    <name evidence="1" type="ORF">ISP15_17130</name>
</gene>
<evidence type="ECO:0000313" key="1">
    <source>
        <dbReference type="EMBL" id="MFK2902063.1"/>
    </source>
</evidence>
<name>A0ABW8JMJ0_9GAMM</name>
<dbReference type="PROSITE" id="PS51257">
    <property type="entry name" value="PROKAR_LIPOPROTEIN"/>
    <property type="match status" value="1"/>
</dbReference>
<protein>
    <submittedName>
        <fullName evidence="1">Uncharacterized protein</fullName>
    </submittedName>
</protein>
<dbReference type="Proteomes" id="UP001620461">
    <property type="component" value="Unassembled WGS sequence"/>
</dbReference>
<sequence length="50" mass="5271">MKFETLMLHSLFAACLLVCMLTFGAMLTSHAPTNNVAHHHAAMAAIGSAS</sequence>
<comment type="caution">
    <text evidence="1">The sequence shown here is derived from an EMBL/GenBank/DDBJ whole genome shotgun (WGS) entry which is preliminary data.</text>
</comment>